<comment type="caution">
    <text evidence="2">The sequence shown here is derived from an EMBL/GenBank/DDBJ whole genome shotgun (WGS) entry which is preliminary data.</text>
</comment>
<organism evidence="2 3">
    <name type="scientific">Fusibacter ferrireducens</name>
    <dbReference type="NCBI Taxonomy" id="2785058"/>
    <lineage>
        <taxon>Bacteria</taxon>
        <taxon>Bacillati</taxon>
        <taxon>Bacillota</taxon>
        <taxon>Clostridia</taxon>
        <taxon>Eubacteriales</taxon>
        <taxon>Eubacteriales Family XII. Incertae Sedis</taxon>
        <taxon>Fusibacter</taxon>
    </lineage>
</organism>
<dbReference type="Proteomes" id="UP000614200">
    <property type="component" value="Unassembled WGS sequence"/>
</dbReference>
<evidence type="ECO:0000313" key="3">
    <source>
        <dbReference type="Proteomes" id="UP000614200"/>
    </source>
</evidence>
<evidence type="ECO:0000313" key="2">
    <source>
        <dbReference type="EMBL" id="MBF4692335.1"/>
    </source>
</evidence>
<dbReference type="PANTHER" id="PTHR43135:SF3">
    <property type="entry name" value="ALPHA-D-RIBOSE 1-METHYLPHOSPHONATE 5-TRIPHOSPHATE DIPHOSPHATASE"/>
    <property type="match status" value="1"/>
</dbReference>
<dbReference type="InterPro" id="IPR006680">
    <property type="entry name" value="Amidohydro-rel"/>
</dbReference>
<dbReference type="SUPFAM" id="SSF51556">
    <property type="entry name" value="Metallo-dependent hydrolases"/>
    <property type="match status" value="1"/>
</dbReference>
<protein>
    <submittedName>
        <fullName evidence="2">Amidohydrolase family protein</fullName>
    </submittedName>
</protein>
<dbReference type="InterPro" id="IPR011059">
    <property type="entry name" value="Metal-dep_hydrolase_composite"/>
</dbReference>
<dbReference type="PANTHER" id="PTHR43135">
    <property type="entry name" value="ALPHA-D-RIBOSE 1-METHYLPHOSPHONATE 5-TRIPHOSPHATE DIPHOSPHATASE"/>
    <property type="match status" value="1"/>
</dbReference>
<dbReference type="InterPro" id="IPR032466">
    <property type="entry name" value="Metal_Hydrolase"/>
</dbReference>
<reference evidence="2 3" key="1">
    <citation type="submission" date="2020-11" db="EMBL/GenBank/DDBJ databases">
        <title>Fusibacter basophilias sp. nov.</title>
        <authorList>
            <person name="Qiu D."/>
        </authorList>
    </citation>
    <scope>NUCLEOTIDE SEQUENCE [LARGE SCALE GENOMIC DNA]</scope>
    <source>
        <strain evidence="2 3">Q10-2</strain>
    </source>
</reference>
<proteinExistence type="predicted"/>
<dbReference type="Gene3D" id="3.20.20.140">
    <property type="entry name" value="Metal-dependent hydrolases"/>
    <property type="match status" value="1"/>
</dbReference>
<feature type="domain" description="Amidohydrolase-related" evidence="1">
    <location>
        <begin position="55"/>
        <end position="393"/>
    </location>
</feature>
<dbReference type="CDD" id="cd01299">
    <property type="entry name" value="Met_dep_hydrolase_A"/>
    <property type="match status" value="1"/>
</dbReference>
<accession>A0ABR9ZPF0</accession>
<sequence length="394" mass="43025">MIISADRLIVGDRKTVIEDGAVYIVDGVIEMVGKRCDVEKKYPDEPIEHFPGSSIMPGMIDLHVHLGWAQDPSYIGKYNSASLCTLYAAGKMSETLKEGVTTIRDVSSSYGLGTALKKASADGHIRAPRIFTSLQGICMTGGHGADPNSESVLEVDGVDAIRKAIRVNLKNGADCIKVLTSEGYRGQELSQEELNAAAEESHRFGLKIAAHAGYGDSIQMCIDAGFDSIEHGTHLTKEQAIQMKEQNITWVPTVLVFNYLYNQLIEKPEAVTDEMLKGQVKYLKESVEIYQKNLKQLYDTGLRIATGTDTDCIQFEGASPVSLECAYLVKCGLKPLEAIECATKNGADYLGIKNLGQIKESYIADIIVVDGNPLEHIEALTRVSAVYQDGKRVN</sequence>
<dbReference type="RefSeq" id="WP_194700568.1">
    <property type="nucleotide sequence ID" value="NZ_JADKNH010000002.1"/>
</dbReference>
<evidence type="ECO:0000259" key="1">
    <source>
        <dbReference type="Pfam" id="PF01979"/>
    </source>
</evidence>
<dbReference type="Gene3D" id="2.30.40.10">
    <property type="entry name" value="Urease, subunit C, domain 1"/>
    <property type="match status" value="1"/>
</dbReference>
<dbReference type="InterPro" id="IPR051781">
    <property type="entry name" value="Metallo-dep_Hydrolase"/>
</dbReference>
<keyword evidence="3" id="KW-1185">Reference proteome</keyword>
<dbReference type="SUPFAM" id="SSF51338">
    <property type="entry name" value="Composite domain of metallo-dependent hydrolases"/>
    <property type="match status" value="1"/>
</dbReference>
<gene>
    <name evidence="2" type="ORF">ISU02_04370</name>
</gene>
<dbReference type="EMBL" id="JADKNH010000002">
    <property type="protein sequence ID" value="MBF4692335.1"/>
    <property type="molecule type" value="Genomic_DNA"/>
</dbReference>
<dbReference type="Pfam" id="PF01979">
    <property type="entry name" value="Amidohydro_1"/>
    <property type="match status" value="1"/>
</dbReference>
<dbReference type="InterPro" id="IPR057744">
    <property type="entry name" value="OTAase-like"/>
</dbReference>
<name>A0ABR9ZPF0_9FIRM</name>